<dbReference type="RefSeq" id="WP_331848336.1">
    <property type="nucleotide sequence ID" value="NZ_JAZHPZ010000012.1"/>
</dbReference>
<dbReference type="SUPFAM" id="SSF46785">
    <property type="entry name" value="Winged helix' DNA-binding domain"/>
    <property type="match status" value="1"/>
</dbReference>
<dbReference type="Proteomes" id="UP001306950">
    <property type="component" value="Unassembled WGS sequence"/>
</dbReference>
<sequence>MGYAEAYASLMSRHLAARQGEGLRRLQEGHGHAERLFAETVWWPAFGHFEHLHPEYEISDFKDGFRYLDYAYTPKDLRLAIEIDGFGPHWRNIGRTQFSDHCRRQNDLIIDGWKVLRFTYDDVKDTPRYCQQKLQQFMGRWLGEQRQTEGIDWTEKEVIRLFLRIGRPLTPGDIREQMGVGGKKARALLQSLARKGWIQPASGEKRIRSYCLSMEGKDLLL</sequence>
<dbReference type="InterPro" id="IPR011335">
    <property type="entry name" value="Restrct_endonuc-II-like"/>
</dbReference>
<organism evidence="1 2">
    <name type="scientific">Paenibacillus haidiansis</name>
    <dbReference type="NCBI Taxonomy" id="1574488"/>
    <lineage>
        <taxon>Bacteria</taxon>
        <taxon>Bacillati</taxon>
        <taxon>Bacillota</taxon>
        <taxon>Bacilli</taxon>
        <taxon>Bacillales</taxon>
        <taxon>Paenibacillaceae</taxon>
        <taxon>Paenibacillus</taxon>
    </lineage>
</organism>
<dbReference type="Gene3D" id="3.40.960.10">
    <property type="entry name" value="VSR Endonuclease"/>
    <property type="match status" value="1"/>
</dbReference>
<proteinExistence type="predicted"/>
<dbReference type="InterPro" id="IPR036390">
    <property type="entry name" value="WH_DNA-bd_sf"/>
</dbReference>
<keyword evidence="1" id="KW-0238">DNA-binding</keyword>
<name>A0ABU7VWH9_9BACL</name>
<dbReference type="EMBL" id="JAZHPZ010000012">
    <property type="protein sequence ID" value="MEF2968124.1"/>
    <property type="molecule type" value="Genomic_DNA"/>
</dbReference>
<dbReference type="GO" id="GO:0003677">
    <property type="term" value="F:DNA binding"/>
    <property type="evidence" value="ECO:0007669"/>
    <property type="project" value="UniProtKB-KW"/>
</dbReference>
<accession>A0ABU7VWH9</accession>
<reference evidence="1 2" key="1">
    <citation type="submission" date="2024-02" db="EMBL/GenBank/DDBJ databases">
        <title>A nitrogen-fixing paenibacillus bacterium.</title>
        <authorList>
            <person name="Zhang W.L."/>
            <person name="Chen S.F."/>
        </authorList>
    </citation>
    <scope>NUCLEOTIDE SEQUENCE [LARGE SCALE GENOMIC DNA]</scope>
    <source>
        <strain evidence="1 2">M1</strain>
    </source>
</reference>
<gene>
    <name evidence="1" type="ORF">V3851_20035</name>
</gene>
<dbReference type="SUPFAM" id="SSF52980">
    <property type="entry name" value="Restriction endonuclease-like"/>
    <property type="match status" value="1"/>
</dbReference>
<comment type="caution">
    <text evidence="1">The sequence shown here is derived from an EMBL/GenBank/DDBJ whole genome shotgun (WGS) entry which is preliminary data.</text>
</comment>
<evidence type="ECO:0000313" key="1">
    <source>
        <dbReference type="EMBL" id="MEF2968124.1"/>
    </source>
</evidence>
<evidence type="ECO:0000313" key="2">
    <source>
        <dbReference type="Proteomes" id="UP001306950"/>
    </source>
</evidence>
<protein>
    <submittedName>
        <fullName evidence="1">DNA-binding response regulator</fullName>
    </submittedName>
</protein>
<keyword evidence="2" id="KW-1185">Reference proteome</keyword>